<evidence type="ECO:0000256" key="6">
    <source>
        <dbReference type="ARBA" id="ARBA00022989"/>
    </source>
</evidence>
<dbReference type="Pfam" id="PF00571">
    <property type="entry name" value="CBS"/>
    <property type="match status" value="2"/>
</dbReference>
<keyword evidence="5" id="KW-0677">Repeat</keyword>
<dbReference type="Proteomes" id="UP000003571">
    <property type="component" value="Unassembled WGS sequence"/>
</dbReference>
<dbReference type="SUPFAM" id="SSF54631">
    <property type="entry name" value="CBS-domain pair"/>
    <property type="match status" value="1"/>
</dbReference>
<dbReference type="Gene3D" id="3.30.465.10">
    <property type="match status" value="1"/>
</dbReference>
<dbReference type="Pfam" id="PF01595">
    <property type="entry name" value="CNNM"/>
    <property type="match status" value="1"/>
</dbReference>
<evidence type="ECO:0000256" key="10">
    <source>
        <dbReference type="PROSITE-ProRule" id="PRU01193"/>
    </source>
</evidence>
<feature type="transmembrane region" description="Helical" evidence="11">
    <location>
        <begin position="98"/>
        <end position="118"/>
    </location>
</feature>
<evidence type="ECO:0000256" key="7">
    <source>
        <dbReference type="ARBA" id="ARBA00023122"/>
    </source>
</evidence>
<feature type="transmembrane region" description="Helical" evidence="11">
    <location>
        <begin position="68"/>
        <end position="92"/>
    </location>
</feature>
<dbReference type="InterPro" id="IPR002550">
    <property type="entry name" value="CNNM"/>
</dbReference>
<evidence type="ECO:0008006" key="16">
    <source>
        <dbReference type="Google" id="ProtNLM"/>
    </source>
</evidence>
<dbReference type="eggNOG" id="COG1253">
    <property type="taxonomic scope" value="Bacteria"/>
</dbReference>
<dbReference type="InterPro" id="IPR016169">
    <property type="entry name" value="FAD-bd_PCMH_sub2"/>
</dbReference>
<reference evidence="14 15" key="1">
    <citation type="submission" date="2011-09" db="EMBL/GenBank/DDBJ databases">
        <title>The draft genome of Treponema saccharophilum DSM 2985.</title>
        <authorList>
            <consortium name="US DOE Joint Genome Institute (JGI-PGF)"/>
            <person name="Lucas S."/>
            <person name="Copeland A."/>
            <person name="Lapidus A."/>
            <person name="Glavina del Rio T."/>
            <person name="Dalin E."/>
            <person name="Tice H."/>
            <person name="Bruce D."/>
            <person name="Goodwin L."/>
            <person name="Pitluck S."/>
            <person name="Peters L."/>
            <person name="Kyrpides N."/>
            <person name="Mavromatis K."/>
            <person name="Ivanova N."/>
            <person name="Markowitz V."/>
            <person name="Cheng J.-F."/>
            <person name="Hugenholtz P."/>
            <person name="Woyke T."/>
            <person name="Wu D."/>
            <person name="Gronow S."/>
            <person name="Wellnitz S."/>
            <person name="Brambilla E."/>
            <person name="Klenk H.-P."/>
            <person name="Eisen J.A."/>
        </authorList>
    </citation>
    <scope>NUCLEOTIDE SEQUENCE [LARGE SCALE GENOMIC DNA]</scope>
    <source>
        <strain evidence="14 15">DSM 2985</strain>
    </source>
</reference>
<dbReference type="OrthoDB" id="9798188at2"/>
<dbReference type="GO" id="GO:0005886">
    <property type="term" value="C:plasma membrane"/>
    <property type="evidence" value="ECO:0007669"/>
    <property type="project" value="UniProtKB-SubCell"/>
</dbReference>
<feature type="domain" description="CNNM transmembrane" evidence="13">
    <location>
        <begin position="8"/>
        <end position="196"/>
    </location>
</feature>
<comment type="similarity">
    <text evidence="2">Belongs to the UPF0053 family.</text>
</comment>
<name>H7EHE9_9SPIR</name>
<dbReference type="PANTHER" id="PTHR22777:SF32">
    <property type="entry name" value="UPF0053 INNER MEMBRANE PROTEIN YFJD"/>
    <property type="match status" value="1"/>
</dbReference>
<protein>
    <recommendedName>
        <fullName evidence="16">CBS domain containing protein</fullName>
    </recommendedName>
</protein>
<gene>
    <name evidence="14" type="ORF">TresaDRAFT_2755</name>
</gene>
<evidence type="ECO:0000256" key="8">
    <source>
        <dbReference type="ARBA" id="ARBA00023136"/>
    </source>
</evidence>
<dbReference type="STRING" id="907348.TresaDRAFT_2755"/>
<evidence type="ECO:0000256" key="2">
    <source>
        <dbReference type="ARBA" id="ARBA00006337"/>
    </source>
</evidence>
<accession>H7EHE9</accession>
<dbReference type="InterPro" id="IPR046342">
    <property type="entry name" value="CBS_dom_sf"/>
</dbReference>
<evidence type="ECO:0000256" key="9">
    <source>
        <dbReference type="PROSITE-ProRule" id="PRU00703"/>
    </source>
</evidence>
<dbReference type="PROSITE" id="PS51371">
    <property type="entry name" value="CBS"/>
    <property type="match status" value="2"/>
</dbReference>
<feature type="transmembrane region" description="Helical" evidence="11">
    <location>
        <begin position="12"/>
        <end position="39"/>
    </location>
</feature>
<evidence type="ECO:0000256" key="4">
    <source>
        <dbReference type="ARBA" id="ARBA00022692"/>
    </source>
</evidence>
<organism evidence="14 15">
    <name type="scientific">Treponema saccharophilum DSM 2985</name>
    <dbReference type="NCBI Taxonomy" id="907348"/>
    <lineage>
        <taxon>Bacteria</taxon>
        <taxon>Pseudomonadati</taxon>
        <taxon>Spirochaetota</taxon>
        <taxon>Spirochaetia</taxon>
        <taxon>Spirochaetales</taxon>
        <taxon>Treponemataceae</taxon>
        <taxon>Treponema</taxon>
    </lineage>
</organism>
<dbReference type="PANTHER" id="PTHR22777">
    <property type="entry name" value="HEMOLYSIN-RELATED"/>
    <property type="match status" value="1"/>
</dbReference>
<dbReference type="InterPro" id="IPR044751">
    <property type="entry name" value="Ion_transp-like_CBS"/>
</dbReference>
<keyword evidence="6 10" id="KW-1133">Transmembrane helix</keyword>
<comment type="caution">
    <text evidence="14">The sequence shown here is derived from an EMBL/GenBank/DDBJ whole genome shotgun (WGS) entry which is preliminary data.</text>
</comment>
<evidence type="ECO:0000256" key="3">
    <source>
        <dbReference type="ARBA" id="ARBA00022475"/>
    </source>
</evidence>
<feature type="domain" description="CBS" evidence="12">
    <location>
        <begin position="215"/>
        <end position="274"/>
    </location>
</feature>
<dbReference type="GO" id="GO:0050660">
    <property type="term" value="F:flavin adenine dinucleotide binding"/>
    <property type="evidence" value="ECO:0007669"/>
    <property type="project" value="InterPro"/>
</dbReference>
<evidence type="ECO:0000259" key="13">
    <source>
        <dbReference type="PROSITE" id="PS51846"/>
    </source>
</evidence>
<dbReference type="PATRIC" id="fig|907348.3.peg.213"/>
<dbReference type="CDD" id="cd04590">
    <property type="entry name" value="CBS_pair_CorC_HlyC_assoc"/>
    <property type="match status" value="1"/>
</dbReference>
<dbReference type="SMART" id="SM01091">
    <property type="entry name" value="CorC_HlyC"/>
    <property type="match status" value="1"/>
</dbReference>
<dbReference type="Pfam" id="PF03471">
    <property type="entry name" value="CorC_HlyC"/>
    <property type="match status" value="1"/>
</dbReference>
<evidence type="ECO:0000313" key="14">
    <source>
        <dbReference type="EMBL" id="EIC03004.1"/>
    </source>
</evidence>
<feature type="transmembrane region" description="Helical" evidence="11">
    <location>
        <begin position="130"/>
        <end position="155"/>
    </location>
</feature>
<comment type="subcellular location">
    <subcellularLocation>
        <location evidence="1">Cell membrane</location>
        <topology evidence="1">Multi-pass membrane protein</topology>
    </subcellularLocation>
</comment>
<keyword evidence="7 9" id="KW-0129">CBS domain</keyword>
<evidence type="ECO:0000256" key="11">
    <source>
        <dbReference type="SAM" id="Phobius"/>
    </source>
</evidence>
<keyword evidence="4 10" id="KW-0812">Transmembrane</keyword>
<sequence length="441" mass="49633">MDDPSGNSILSLAILVVAATTFVVFSLLFSASESAFLALNKLRVHFLRQKGDKKAIRAGKLLDKKEELLNMLLVGNEIVNVALSVVLTSVFIELFGAKGLGIATAISTVLLLIFGEITPKSVSTRHPEGVAFGLSGFVTFFFWLLRPLVIFFTFISRKILRLFGIDTRRTNVSFTEDEIKTFIDVGGEEGVLETDEKKMMSRVFRFSDLAAVDIMIPRRNIIGITEDISFRDIIMLSERRRLSRFPVYRGDLDNIVGVLYVKDLLFYSGQREDFRVESVMRPPIFIPGTIKMSQIQKLLHEQKQNFAIVIDEYSGTDGILTSEDIAREIFGGISDDFEKKGWATSVQSENIENFDDTVLDGSTRLIDLEERLRIKLDSNMNETIAGFILEKLDRMAIVGDSVEVSGYVFEVEKIEGLRISKVRCVKNFNDEQEDENADVAD</sequence>
<evidence type="ECO:0000256" key="1">
    <source>
        <dbReference type="ARBA" id="ARBA00004651"/>
    </source>
</evidence>
<keyword evidence="8 10" id="KW-0472">Membrane</keyword>
<dbReference type="EMBL" id="AGRW01000026">
    <property type="protein sequence ID" value="EIC03004.1"/>
    <property type="molecule type" value="Genomic_DNA"/>
</dbReference>
<keyword evidence="15" id="KW-1185">Reference proteome</keyword>
<dbReference type="PROSITE" id="PS51846">
    <property type="entry name" value="CNNM"/>
    <property type="match status" value="1"/>
</dbReference>
<evidence type="ECO:0000313" key="15">
    <source>
        <dbReference type="Proteomes" id="UP000003571"/>
    </source>
</evidence>
<keyword evidence="3" id="KW-1003">Cell membrane</keyword>
<dbReference type="RefSeq" id="WP_002702023.1">
    <property type="nucleotide sequence ID" value="NZ_AGRW01000026.1"/>
</dbReference>
<evidence type="ECO:0000259" key="12">
    <source>
        <dbReference type="PROSITE" id="PS51371"/>
    </source>
</evidence>
<dbReference type="SUPFAM" id="SSF56176">
    <property type="entry name" value="FAD-binding/transporter-associated domain-like"/>
    <property type="match status" value="1"/>
</dbReference>
<evidence type="ECO:0000256" key="5">
    <source>
        <dbReference type="ARBA" id="ARBA00022737"/>
    </source>
</evidence>
<dbReference type="InterPro" id="IPR036318">
    <property type="entry name" value="FAD-bd_PCMH-like_sf"/>
</dbReference>
<proteinExistence type="inferred from homology"/>
<dbReference type="Gene3D" id="3.10.580.10">
    <property type="entry name" value="CBS-domain"/>
    <property type="match status" value="1"/>
</dbReference>
<dbReference type="AlphaFoldDB" id="H7EHE9"/>
<dbReference type="InterPro" id="IPR005170">
    <property type="entry name" value="Transptr-assoc_dom"/>
</dbReference>
<feature type="domain" description="CBS" evidence="12">
    <location>
        <begin position="279"/>
        <end position="337"/>
    </location>
</feature>
<dbReference type="InterPro" id="IPR000644">
    <property type="entry name" value="CBS_dom"/>
</dbReference>